<name>A0A7Y9I7D2_9ACTN</name>
<dbReference type="EMBL" id="JACCBU010000001">
    <property type="protein sequence ID" value="NYE71346.1"/>
    <property type="molecule type" value="Genomic_DNA"/>
</dbReference>
<dbReference type="AlphaFoldDB" id="A0A7Y9I7D2"/>
<dbReference type="Proteomes" id="UP000569914">
    <property type="component" value="Unassembled WGS sequence"/>
</dbReference>
<proteinExistence type="predicted"/>
<reference evidence="1 2" key="1">
    <citation type="submission" date="2020-07" db="EMBL/GenBank/DDBJ databases">
        <title>Sequencing the genomes of 1000 actinobacteria strains.</title>
        <authorList>
            <person name="Klenk H.-P."/>
        </authorList>
    </citation>
    <scope>NUCLEOTIDE SEQUENCE [LARGE SCALE GENOMIC DNA]</scope>
    <source>
        <strain evidence="1 2">DSM 22083</strain>
    </source>
</reference>
<gene>
    <name evidence="1" type="ORF">BKA15_002675</name>
</gene>
<dbReference type="InterPro" id="IPR006311">
    <property type="entry name" value="TAT_signal"/>
</dbReference>
<protein>
    <submittedName>
        <fullName evidence="1">Cellobiose transport system substrate-binding protein</fullName>
    </submittedName>
</protein>
<organism evidence="1 2">
    <name type="scientific">Microlunatus parietis</name>
    <dbReference type="NCBI Taxonomy" id="682979"/>
    <lineage>
        <taxon>Bacteria</taxon>
        <taxon>Bacillati</taxon>
        <taxon>Actinomycetota</taxon>
        <taxon>Actinomycetes</taxon>
        <taxon>Propionibacteriales</taxon>
        <taxon>Propionibacteriaceae</taxon>
        <taxon>Microlunatus</taxon>
    </lineage>
</organism>
<dbReference type="PANTHER" id="PTHR43649">
    <property type="entry name" value="ARABINOSE-BINDING PROTEIN-RELATED"/>
    <property type="match status" value="1"/>
</dbReference>
<dbReference type="RefSeq" id="WP_179751426.1">
    <property type="nucleotide sequence ID" value="NZ_JACCBU010000001.1"/>
</dbReference>
<dbReference type="Gene3D" id="3.40.190.10">
    <property type="entry name" value="Periplasmic binding protein-like II"/>
    <property type="match status" value="1"/>
</dbReference>
<dbReference type="InterPro" id="IPR006059">
    <property type="entry name" value="SBP"/>
</dbReference>
<accession>A0A7Y9I7D2</accession>
<comment type="caution">
    <text evidence="1">The sequence shown here is derived from an EMBL/GenBank/DDBJ whole genome shotgun (WGS) entry which is preliminary data.</text>
</comment>
<evidence type="ECO:0000313" key="2">
    <source>
        <dbReference type="Proteomes" id="UP000569914"/>
    </source>
</evidence>
<dbReference type="PANTHER" id="PTHR43649:SF32">
    <property type="entry name" value="SUGAR BINDING SECRETED PROTEIN"/>
    <property type="match status" value="1"/>
</dbReference>
<evidence type="ECO:0000313" key="1">
    <source>
        <dbReference type="EMBL" id="NYE71346.1"/>
    </source>
</evidence>
<dbReference type="SUPFAM" id="SSF53850">
    <property type="entry name" value="Periplasmic binding protein-like II"/>
    <property type="match status" value="1"/>
</dbReference>
<dbReference type="Pfam" id="PF01547">
    <property type="entry name" value="SBP_bac_1"/>
    <property type="match status" value="1"/>
</dbReference>
<sequence length="427" mass="46294">MTRWSRRGILGLGGAALAAGMLPGCGGQTSISADPRELVLWYWNRSVSPTLLEQAAQQIPGTDKRLRADTIGGTFDSKLRTSLAGGSYIPDVSGINSNCSLYFLAEDKFLDLRDYGAGEVEGDYYPWKWKLGTTPTGRFCFWPMDTGPTGFYYRTDLFQEANLPTEPADVSAQIGTWEAWIELGEKLRTNSDRAIINAGRMVYSQYINASAERYFDEQNRPLYSREGSAVRAAWDTAVRAIQAGITARQVSNSSGGQNAAWVSGKTAGHIEAVWWGEILKDTAPDTAGNWRIASQPVKAGNSGGSFLAVPATCKDPEAAVAFIRWLTTPENQAATFNEIQLFPSTPASFASGSMRDESGFFGDQDALDFFAEAAADVPTTFVSTYEAQVGAFAKEIDNVETAGKDPERAWDDAVSLTDGILAKRGVL</sequence>
<dbReference type="PROSITE" id="PS51318">
    <property type="entry name" value="TAT"/>
    <property type="match status" value="1"/>
</dbReference>
<keyword evidence="2" id="KW-1185">Reference proteome</keyword>
<dbReference type="InterPro" id="IPR050490">
    <property type="entry name" value="Bact_solute-bd_prot1"/>
</dbReference>